<protein>
    <recommendedName>
        <fullName evidence="2">Clustered mitochondria protein homolog</fullName>
    </recommendedName>
    <alternativeName>
        <fullName evidence="2">Protein TIF31 homolog</fullName>
    </alternativeName>
</protein>
<dbReference type="CDD" id="cd15466">
    <property type="entry name" value="CLU-central"/>
    <property type="match status" value="1"/>
</dbReference>
<dbReference type="InterPro" id="IPR028275">
    <property type="entry name" value="CLU_N"/>
</dbReference>
<reference evidence="6 7" key="2">
    <citation type="journal article" date="2017" name="Sci. Rep.">
        <title>Ant-infecting Ophiocordyceps genomes reveal a high diversity of potential behavioral manipulation genes and a possible major role for enterotoxins.</title>
        <authorList>
            <person name="de Bekker C."/>
            <person name="Ohm R.A."/>
            <person name="Evans H.C."/>
            <person name="Brachmann A."/>
            <person name="Hughes D.P."/>
        </authorList>
    </citation>
    <scope>NUCLEOTIDE SEQUENCE [LARGE SCALE GENOMIC DNA]</scope>
    <source>
        <strain evidence="6 7">SC16a</strain>
    </source>
</reference>
<proteinExistence type="inferred from homology"/>
<dbReference type="HAMAP" id="MF_03013">
    <property type="entry name" value="CLU"/>
    <property type="match status" value="1"/>
</dbReference>
<dbReference type="GO" id="GO:0048312">
    <property type="term" value="P:intracellular distribution of mitochondria"/>
    <property type="evidence" value="ECO:0007669"/>
    <property type="project" value="TreeGrafter"/>
</dbReference>
<sequence length="1251" mass="138591">MAAESTHQASARASSNPDNAAQGTNVVATASIEAEGQMGADAGADSLINLTISLPDAESQKIQLMVSSQEQVHEVRQSIIELPSAFRYTCFHLEYHGRKVNDFISIAEIPDINLNPEFRLVRDPYTEKEARIHFVRVRELIGAAGDRADISQGVLPGLTLFETLCLNTQPGADQLPVKDYDFQVVPSITSLIPAPMRPPPKTVKSIALSPWNPPPCPLRQRGHLLYILVTTNEGEQFQITSHVSGFFVNKSSNTKFDPQPRPAPKGHSAHSLLELLHLLSPSFSHSFMQLQEHNNQRDPLAIFQVTNAVPASPWAVPCPSSSLCVHVPDTTRPQEAFLLAGVENLDTLRDWNEEFQSAKELPRETVQDRVFRERLLSKLFADYNDAATKGAVMVARGELSPLNPTECRDAQIFVYNNIFFSFGTDGVGTFTSEGGDEAARAATGKDVTGVMLVHQLDIEGLFTPATVVVDYLGRRIVGQSIVPGIFKQRDPNENQIDYGAVDGKDVVAADDRFAPVFAQLSKALKVKEHPVWDKDGRRFDLKTSVETKGLMGTDGRKYVLDLYRITPFDILWLEELDGVASRDVAKSYPHRMTVLRPELVDSFARFKMKQWVDGELARPGQADCHTTSDGTNGENEASTMVESTGKASLDLLDFKFALNPDAFSGQHPQTDEEKTQFEDDEREVREACQYLRGHVIPELLRELSHSEISFPMDGQSLSRLLHKRGVNVRYLGMVSTLATDKRLRCLQEMCIQDMVARAFKHVAAAYLRSVPITLAPACVSHLLNCLLGHGLNPKPCADVDETLRTLYPDADLSFEHATPENVRAAVEKQVLRRYSYTLDSKWNTHIRSTQLLREVCLRLGLQIQAKDYTFDSPDKAKAHPSVGAEQGQSTEHTNGETKRKKKKAGDGSPSSTASTMANHTFNPDDIVDVVPLVKHSSPRSALAEEALEAGRLSILQNQKKLGQELLLESLSLHEQIYGILHPEVAKVYNSLSMLYYQLDDKEAAIELARKAIVVAERTVGVDSAETLLNYLNLSLFLHQGGDSRGALAASKHALMLWRIIYGPDHPDSITTINNAAVMLQHLKEYHDSRIWFEESLRVCEAVFGKQSVNSATLLFQLAQALALDHDSKGAVNRMRESYNIFLNELGPEDKNTKEAESWLEQLTQNAVSIAKHAKDAQAKRIRSGIRFTAAAVPSQVSVTRPSQHLAPASQIDSRSIDELIKFIEGGEKKSKSAKKRPGRGNPKRRGQSVTA</sequence>
<feature type="region of interest" description="Disordered" evidence="4">
    <location>
        <begin position="1"/>
        <end position="22"/>
    </location>
</feature>
<reference evidence="6 7" key="1">
    <citation type="journal article" date="2015" name="BMC Genomics">
        <title>Gene expression during zombie ant biting behavior reflects the complexity underlying fungal parasitic behavioral manipulation.</title>
        <authorList>
            <person name="de Bekker C."/>
            <person name="Ohm R.A."/>
            <person name="Loreto R.G."/>
            <person name="Sebastian A."/>
            <person name="Albert I."/>
            <person name="Merrow M."/>
            <person name="Brachmann A."/>
            <person name="Hughes D.P."/>
        </authorList>
    </citation>
    <scope>NUCLEOTIDE SEQUENCE [LARGE SCALE GENOMIC DNA]</scope>
    <source>
        <strain evidence="6 7">SC16a</strain>
    </source>
</reference>
<dbReference type="OrthoDB" id="1414216at2759"/>
<dbReference type="Pfam" id="PF13374">
    <property type="entry name" value="TPR_10"/>
    <property type="match status" value="1"/>
</dbReference>
<dbReference type="PANTHER" id="PTHR12601:SF6">
    <property type="entry name" value="CLUSTERED MITOCHONDRIA PROTEIN HOMOLOG"/>
    <property type="match status" value="1"/>
</dbReference>
<dbReference type="GO" id="GO:0003729">
    <property type="term" value="F:mRNA binding"/>
    <property type="evidence" value="ECO:0007669"/>
    <property type="project" value="TreeGrafter"/>
</dbReference>
<dbReference type="EMBL" id="LAZP02000548">
    <property type="protein sequence ID" value="PFH56582.1"/>
    <property type="molecule type" value="Genomic_DNA"/>
</dbReference>
<evidence type="ECO:0000256" key="3">
    <source>
        <dbReference type="PROSITE-ProRule" id="PRU00339"/>
    </source>
</evidence>
<evidence type="ECO:0000313" key="7">
    <source>
        <dbReference type="Proteomes" id="UP000037136"/>
    </source>
</evidence>
<feature type="compositionally biased region" description="Basic residues" evidence="4">
    <location>
        <begin position="1231"/>
        <end position="1251"/>
    </location>
</feature>
<comment type="function">
    <text evidence="2">mRNA-binding protein involved in proper cytoplasmic distribution of mitochondria.</text>
</comment>
<dbReference type="Pfam" id="PF15044">
    <property type="entry name" value="CLU_N"/>
    <property type="match status" value="1"/>
</dbReference>
<dbReference type="GO" id="GO:0007005">
    <property type="term" value="P:mitochondrion organization"/>
    <property type="evidence" value="ECO:0007669"/>
    <property type="project" value="UniProtKB-UniRule"/>
</dbReference>
<name>A0A2A9P6T8_OPHUN</name>
<dbReference type="STRING" id="268505.A0A2A9P6T8"/>
<accession>A0A2A9P6T8</accession>
<comment type="subunit">
    <text evidence="2">May associate with the eukaryotic translation initiation factor 3 (eIF-3) complex.</text>
</comment>
<feature type="domain" description="Clu" evidence="5">
    <location>
        <begin position="329"/>
        <end position="573"/>
    </location>
</feature>
<dbReference type="Pfam" id="PF13236">
    <property type="entry name" value="CLU"/>
    <property type="match status" value="1"/>
</dbReference>
<feature type="region of interest" description="Disordered" evidence="4">
    <location>
        <begin position="1224"/>
        <end position="1251"/>
    </location>
</feature>
<dbReference type="SMART" id="SM00028">
    <property type="entry name" value="TPR"/>
    <property type="match status" value="2"/>
</dbReference>
<dbReference type="PANTHER" id="PTHR12601">
    <property type="entry name" value="EUKARYOTIC TRANSLATION INITIATION FACTOR 3 SUBUNIT EIF-3"/>
    <property type="match status" value="1"/>
</dbReference>
<keyword evidence="1 2" id="KW-0963">Cytoplasm</keyword>
<dbReference type="InterPro" id="IPR025697">
    <property type="entry name" value="CLU_dom"/>
</dbReference>
<dbReference type="PROSITE" id="PS50005">
    <property type="entry name" value="TPR"/>
    <property type="match status" value="1"/>
</dbReference>
<dbReference type="InterPro" id="IPR027523">
    <property type="entry name" value="CLU_prot"/>
</dbReference>
<dbReference type="SUPFAM" id="SSF103107">
    <property type="entry name" value="Hypothetical protein c14orf129, hspc210"/>
    <property type="match status" value="1"/>
</dbReference>
<evidence type="ECO:0000259" key="5">
    <source>
        <dbReference type="PROSITE" id="PS51823"/>
    </source>
</evidence>
<dbReference type="Gene3D" id="1.25.40.10">
    <property type="entry name" value="Tetratricopeptide repeat domain"/>
    <property type="match status" value="2"/>
</dbReference>
<evidence type="ECO:0000256" key="2">
    <source>
        <dbReference type="HAMAP-Rule" id="MF_03013"/>
    </source>
</evidence>
<dbReference type="Pfam" id="PF12807">
    <property type="entry name" value="eIF3_p135"/>
    <property type="match status" value="1"/>
</dbReference>
<dbReference type="InterPro" id="IPR011990">
    <property type="entry name" value="TPR-like_helical_dom_sf"/>
</dbReference>
<dbReference type="InterPro" id="IPR023231">
    <property type="entry name" value="GSKIP_dom_sf"/>
</dbReference>
<dbReference type="AlphaFoldDB" id="A0A2A9P6T8"/>
<gene>
    <name evidence="2" type="primary">CLU1</name>
    <name evidence="2" type="synonym">TIF31</name>
    <name evidence="6" type="ORF">XA68_16284</name>
</gene>
<feature type="compositionally biased region" description="Polar residues" evidence="4">
    <location>
        <begin position="624"/>
        <end position="642"/>
    </location>
</feature>
<comment type="caution">
    <text evidence="6">The sequence shown here is derived from an EMBL/GenBank/DDBJ whole genome shotgun (WGS) entry which is preliminary data.</text>
</comment>
<dbReference type="GO" id="GO:0005737">
    <property type="term" value="C:cytoplasm"/>
    <property type="evidence" value="ECO:0007669"/>
    <property type="project" value="UniProtKB-SubCell"/>
</dbReference>
<feature type="region of interest" description="Disordered" evidence="4">
    <location>
        <begin position="872"/>
        <end position="922"/>
    </location>
</feature>
<dbReference type="Proteomes" id="UP000037136">
    <property type="component" value="Unassembled WGS sequence"/>
</dbReference>
<organism evidence="6 7">
    <name type="scientific">Ophiocordyceps unilateralis</name>
    <name type="common">Zombie-ant fungus</name>
    <name type="synonym">Torrubia unilateralis</name>
    <dbReference type="NCBI Taxonomy" id="268505"/>
    <lineage>
        <taxon>Eukaryota</taxon>
        <taxon>Fungi</taxon>
        <taxon>Dikarya</taxon>
        <taxon>Ascomycota</taxon>
        <taxon>Pezizomycotina</taxon>
        <taxon>Sordariomycetes</taxon>
        <taxon>Hypocreomycetidae</taxon>
        <taxon>Hypocreales</taxon>
        <taxon>Ophiocordycipitaceae</taxon>
        <taxon>Ophiocordyceps</taxon>
    </lineage>
</organism>
<evidence type="ECO:0000256" key="1">
    <source>
        <dbReference type="ARBA" id="ARBA00022490"/>
    </source>
</evidence>
<comment type="subcellular location">
    <subcellularLocation>
        <location evidence="2">Cytoplasm</location>
    </subcellularLocation>
</comment>
<dbReference type="Pfam" id="PF13424">
    <property type="entry name" value="TPR_12"/>
    <property type="match status" value="2"/>
</dbReference>
<keyword evidence="3" id="KW-0802">TPR repeat</keyword>
<feature type="region of interest" description="Disordered" evidence="4">
    <location>
        <begin position="619"/>
        <end position="642"/>
    </location>
</feature>
<keyword evidence="2" id="KW-0694">RNA-binding</keyword>
<comment type="similarity">
    <text evidence="2">Belongs to the CLU family.</text>
</comment>
<evidence type="ECO:0000256" key="4">
    <source>
        <dbReference type="SAM" id="MobiDB-lite"/>
    </source>
</evidence>
<feature type="compositionally biased region" description="Polar residues" evidence="4">
    <location>
        <begin position="908"/>
        <end position="921"/>
    </location>
</feature>
<evidence type="ECO:0000313" key="6">
    <source>
        <dbReference type="EMBL" id="PFH56582.1"/>
    </source>
</evidence>
<dbReference type="InterPro" id="IPR033646">
    <property type="entry name" value="CLU-central"/>
</dbReference>
<dbReference type="SUPFAM" id="SSF48452">
    <property type="entry name" value="TPR-like"/>
    <property type="match status" value="1"/>
</dbReference>
<keyword evidence="7" id="KW-1185">Reference proteome</keyword>
<dbReference type="FunFam" id="1.25.40.10:FF:000293">
    <property type="entry name" value="Clustered mitochondria protein homolog"/>
    <property type="match status" value="1"/>
</dbReference>
<dbReference type="InterPro" id="IPR019734">
    <property type="entry name" value="TPR_rpt"/>
</dbReference>
<dbReference type="PROSITE" id="PS51823">
    <property type="entry name" value="CLU"/>
    <property type="match status" value="1"/>
</dbReference>
<feature type="repeat" description="TPR" evidence="3">
    <location>
        <begin position="985"/>
        <end position="1018"/>
    </location>
</feature>